<dbReference type="AlphaFoldDB" id="A0A2H6NHB8"/>
<feature type="compositionally biased region" description="Basic residues" evidence="1">
    <location>
        <begin position="18"/>
        <end position="30"/>
    </location>
</feature>
<organism evidence="2">
    <name type="scientific">Micrurus carvalhoi</name>
    <dbReference type="NCBI Taxonomy" id="3147026"/>
    <lineage>
        <taxon>Eukaryota</taxon>
        <taxon>Metazoa</taxon>
        <taxon>Chordata</taxon>
        <taxon>Craniata</taxon>
        <taxon>Vertebrata</taxon>
        <taxon>Euteleostomi</taxon>
        <taxon>Lepidosauria</taxon>
        <taxon>Squamata</taxon>
        <taxon>Bifurcata</taxon>
        <taxon>Unidentata</taxon>
        <taxon>Episquamata</taxon>
        <taxon>Toxicofera</taxon>
        <taxon>Serpentes</taxon>
        <taxon>Colubroidea</taxon>
        <taxon>Elapidae</taxon>
        <taxon>Elapinae</taxon>
        <taxon>Micrurus</taxon>
    </lineage>
</organism>
<evidence type="ECO:0000256" key="1">
    <source>
        <dbReference type="SAM" id="MobiDB-lite"/>
    </source>
</evidence>
<protein>
    <submittedName>
        <fullName evidence="2">Uncharacterized protein</fullName>
    </submittedName>
</protein>
<name>A0A2H6NHB8_9SAUR</name>
<sequence length="115" mass="13475">MDFKSYRPRITYTETNHHFHSLKQGRKHKKSVETGDKKIVRNEIKKKKKKSPSKSATHARKAVKINTRWEEKIAENKSNRGGKRKEKSSAASRPGARRRSVSIFLRRRKKKCSTD</sequence>
<dbReference type="EMBL" id="IACI01100118">
    <property type="protein sequence ID" value="LAA32534.1"/>
    <property type="molecule type" value="Transcribed_RNA"/>
</dbReference>
<feature type="compositionally biased region" description="Basic residues" evidence="1">
    <location>
        <begin position="95"/>
        <end position="115"/>
    </location>
</feature>
<feature type="region of interest" description="Disordered" evidence="1">
    <location>
        <begin position="14"/>
        <end position="115"/>
    </location>
</feature>
<accession>A0A2H6NHB8</accession>
<feature type="compositionally biased region" description="Basic and acidic residues" evidence="1">
    <location>
        <begin position="31"/>
        <end position="43"/>
    </location>
</feature>
<reference evidence="2" key="2">
    <citation type="submission" date="2017-12" db="EMBL/GenBank/DDBJ databases">
        <title>Coralsnake Venomics: Analyses of Venom Gland Transcriptomes and Proteomes of Six Brazilian Taxa.</title>
        <authorList>
            <person name="Aird S.D."/>
            <person name="Jorge da Silva N."/>
            <person name="Qiu L."/>
            <person name="Villar-Briones A."/>
            <person name="Aparecida-Saddi V."/>
            <person name="Campos-Telles M.P."/>
            <person name="Grau M."/>
            <person name="Mikheyev A.S."/>
        </authorList>
    </citation>
    <scope>NUCLEOTIDE SEQUENCE</scope>
    <source>
        <tissue evidence="2">Venom_gland</tissue>
    </source>
</reference>
<proteinExistence type="predicted"/>
<evidence type="ECO:0000313" key="2">
    <source>
        <dbReference type="EMBL" id="LAA32534.1"/>
    </source>
</evidence>
<reference evidence="2" key="1">
    <citation type="submission" date="2017-07" db="EMBL/GenBank/DDBJ databases">
        <authorList>
            <person name="Mikheyev A."/>
            <person name="Grau M."/>
        </authorList>
    </citation>
    <scope>NUCLEOTIDE SEQUENCE</scope>
    <source>
        <tissue evidence="2">Venom_gland</tissue>
    </source>
</reference>
<feature type="compositionally biased region" description="Basic and acidic residues" evidence="1">
    <location>
        <begin position="67"/>
        <end position="78"/>
    </location>
</feature>
<feature type="compositionally biased region" description="Basic residues" evidence="1">
    <location>
        <begin position="44"/>
        <end position="63"/>
    </location>
</feature>